<dbReference type="Proteomes" id="UP000198534">
    <property type="component" value="Unassembled WGS sequence"/>
</dbReference>
<dbReference type="EMBL" id="FNNQ01000004">
    <property type="protein sequence ID" value="SDW57977.1"/>
    <property type="molecule type" value="Genomic_DNA"/>
</dbReference>
<dbReference type="AlphaFoldDB" id="A0A1H2UPC3"/>
<organism evidence="2 3">
    <name type="scientific">Marininema mesophilum</name>
    <dbReference type="NCBI Taxonomy" id="1048340"/>
    <lineage>
        <taxon>Bacteria</taxon>
        <taxon>Bacillati</taxon>
        <taxon>Bacillota</taxon>
        <taxon>Bacilli</taxon>
        <taxon>Bacillales</taxon>
        <taxon>Thermoactinomycetaceae</taxon>
        <taxon>Marininema</taxon>
    </lineage>
</organism>
<evidence type="ECO:0000256" key="1">
    <source>
        <dbReference type="SAM" id="Phobius"/>
    </source>
</evidence>
<reference evidence="2 3" key="1">
    <citation type="submission" date="2016-10" db="EMBL/GenBank/DDBJ databases">
        <authorList>
            <person name="de Groot N.N."/>
        </authorList>
    </citation>
    <scope>NUCLEOTIDE SEQUENCE [LARGE SCALE GENOMIC DNA]</scope>
    <source>
        <strain evidence="2 3">DSM 45610</strain>
    </source>
</reference>
<evidence type="ECO:0000313" key="3">
    <source>
        <dbReference type="Proteomes" id="UP000198534"/>
    </source>
</evidence>
<keyword evidence="1" id="KW-0812">Transmembrane</keyword>
<gene>
    <name evidence="2" type="ORF">SAMN05444487_104172</name>
</gene>
<dbReference type="STRING" id="1048340.SAMN05444487_104172"/>
<sequence>MAKLAKLWWQALGAWGFSFLSVMWVTEWVEGSSSWNWWRILSFESLSAFLFLCCGAFLGSRVVVRGVTRYLEFPLPMLDPLRRKNLWPGLIAGGSLIFLFYKWNWMGRYVIFFWLLREVWNYIRLKRVIQRSGWKKNKASLKENLLDNE</sequence>
<accession>A0A1H2UPC3</accession>
<keyword evidence="3" id="KW-1185">Reference proteome</keyword>
<evidence type="ECO:0000313" key="2">
    <source>
        <dbReference type="EMBL" id="SDW57977.1"/>
    </source>
</evidence>
<protein>
    <submittedName>
        <fullName evidence="2">Uncharacterized protein</fullName>
    </submittedName>
</protein>
<feature type="transmembrane region" description="Helical" evidence="1">
    <location>
        <begin position="7"/>
        <end position="26"/>
    </location>
</feature>
<keyword evidence="1" id="KW-1133">Transmembrane helix</keyword>
<name>A0A1H2UPC3_9BACL</name>
<proteinExistence type="predicted"/>
<dbReference type="RefSeq" id="WP_091737553.1">
    <property type="nucleotide sequence ID" value="NZ_FNNQ01000004.1"/>
</dbReference>
<keyword evidence="1" id="KW-0472">Membrane</keyword>
<feature type="transmembrane region" description="Helical" evidence="1">
    <location>
        <begin position="46"/>
        <end position="64"/>
    </location>
</feature>
<feature type="transmembrane region" description="Helical" evidence="1">
    <location>
        <begin position="85"/>
        <end position="103"/>
    </location>
</feature>